<gene>
    <name evidence="6" type="ORF">SAMN06265218_109165</name>
</gene>
<sequence length="292" mass="33718">MKNIYTPFFRISCLLLITAVLLSCKNEDLIQRGDTLPTAFKKSMSLYQSEEYTDAAEAFETVIQLGRGTDYGQEAQFYLAESYFKSGRYLLASAEYSRFVTLYPRADKREEAQFKEAYSYYKLSPRYKLDQKHTRTAIEKFQLYNSRYPNSERVEEAARYITELRSKLAKKLYHSARLYMQTDSYEAAIVYYDLTIDNYPESMWAQRALVDKINTYVVYADRSVQAKQRERYQAAVDAYETFIQLFPEGQYRSEAEDHVDDARAALADLGESNSSQEGSAVSSNNAAANSSR</sequence>
<feature type="region of interest" description="Disordered" evidence="4">
    <location>
        <begin position="262"/>
        <end position="292"/>
    </location>
</feature>
<evidence type="ECO:0000256" key="2">
    <source>
        <dbReference type="ARBA" id="ARBA00023136"/>
    </source>
</evidence>
<keyword evidence="2" id="KW-0472">Membrane</keyword>
<dbReference type="InterPro" id="IPR039565">
    <property type="entry name" value="BamD-like"/>
</dbReference>
<organism evidence="6 7">
    <name type="scientific">Fodinibius sediminis</name>
    <dbReference type="NCBI Taxonomy" id="1214077"/>
    <lineage>
        <taxon>Bacteria</taxon>
        <taxon>Pseudomonadati</taxon>
        <taxon>Balneolota</taxon>
        <taxon>Balneolia</taxon>
        <taxon>Balneolales</taxon>
        <taxon>Balneolaceae</taxon>
        <taxon>Fodinibius</taxon>
    </lineage>
</organism>
<dbReference type="RefSeq" id="WP_142714743.1">
    <property type="nucleotide sequence ID" value="NZ_FXTH01000009.1"/>
</dbReference>
<evidence type="ECO:0000256" key="3">
    <source>
        <dbReference type="ARBA" id="ARBA00023237"/>
    </source>
</evidence>
<protein>
    <submittedName>
        <fullName evidence="6">Beta-barrel assembly machine subunit BamD</fullName>
    </submittedName>
</protein>
<keyword evidence="1" id="KW-0732">Signal</keyword>
<dbReference type="PROSITE" id="PS51257">
    <property type="entry name" value="PROKAR_LIPOPROTEIN"/>
    <property type="match status" value="1"/>
</dbReference>
<feature type="compositionally biased region" description="Low complexity" evidence="4">
    <location>
        <begin position="279"/>
        <end position="292"/>
    </location>
</feature>
<dbReference type="Gene3D" id="1.25.40.10">
    <property type="entry name" value="Tetratricopeptide repeat domain"/>
    <property type="match status" value="1"/>
</dbReference>
<evidence type="ECO:0000256" key="1">
    <source>
        <dbReference type="ARBA" id="ARBA00022729"/>
    </source>
</evidence>
<feature type="domain" description="Outer membrane lipoprotein BamD-like" evidence="5">
    <location>
        <begin position="39"/>
        <end position="220"/>
    </location>
</feature>
<reference evidence="6 7" key="1">
    <citation type="submission" date="2017-05" db="EMBL/GenBank/DDBJ databases">
        <authorList>
            <person name="Varghese N."/>
            <person name="Submissions S."/>
        </authorList>
    </citation>
    <scope>NUCLEOTIDE SEQUENCE [LARGE SCALE GENOMIC DNA]</scope>
    <source>
        <strain evidence="6 7">DSM 21194</strain>
    </source>
</reference>
<dbReference type="Proteomes" id="UP000317593">
    <property type="component" value="Unassembled WGS sequence"/>
</dbReference>
<dbReference type="EMBL" id="FXTH01000009">
    <property type="protein sequence ID" value="SMO69240.1"/>
    <property type="molecule type" value="Genomic_DNA"/>
</dbReference>
<dbReference type="NCBIfam" id="TIGR03302">
    <property type="entry name" value="OM_YfiO"/>
    <property type="match status" value="1"/>
</dbReference>
<evidence type="ECO:0000259" key="5">
    <source>
        <dbReference type="Pfam" id="PF13525"/>
    </source>
</evidence>
<dbReference type="OrthoDB" id="9770761at2"/>
<keyword evidence="3" id="KW-0998">Cell outer membrane</keyword>
<evidence type="ECO:0000313" key="6">
    <source>
        <dbReference type="EMBL" id="SMO69240.1"/>
    </source>
</evidence>
<name>A0A521DE53_9BACT</name>
<dbReference type="SUPFAM" id="SSF48452">
    <property type="entry name" value="TPR-like"/>
    <property type="match status" value="1"/>
</dbReference>
<dbReference type="InterPro" id="IPR011990">
    <property type="entry name" value="TPR-like_helical_dom_sf"/>
</dbReference>
<evidence type="ECO:0000313" key="7">
    <source>
        <dbReference type="Proteomes" id="UP000317593"/>
    </source>
</evidence>
<dbReference type="AlphaFoldDB" id="A0A521DE53"/>
<dbReference type="Pfam" id="PF13525">
    <property type="entry name" value="YfiO"/>
    <property type="match status" value="1"/>
</dbReference>
<dbReference type="InterPro" id="IPR017689">
    <property type="entry name" value="BamD"/>
</dbReference>
<proteinExistence type="predicted"/>
<evidence type="ECO:0000256" key="4">
    <source>
        <dbReference type="SAM" id="MobiDB-lite"/>
    </source>
</evidence>
<accession>A0A521DE53</accession>
<keyword evidence="7" id="KW-1185">Reference proteome</keyword>